<evidence type="ECO:0000313" key="4">
    <source>
        <dbReference type="Proteomes" id="UP000236959"/>
    </source>
</evidence>
<comment type="similarity">
    <text evidence="1">Belongs to the aldolase class II family.</text>
</comment>
<accession>A0A2S3V3K2</accession>
<gene>
    <name evidence="3" type="ORF">CLV41_101987</name>
</gene>
<evidence type="ECO:0000256" key="1">
    <source>
        <dbReference type="ARBA" id="ARBA00037961"/>
    </source>
</evidence>
<dbReference type="InterPro" id="IPR001303">
    <property type="entry name" value="Aldolase_II/adducin_N"/>
</dbReference>
<organism evidence="3 4">
    <name type="scientific">Roseibium marinum</name>
    <dbReference type="NCBI Taxonomy" id="281252"/>
    <lineage>
        <taxon>Bacteria</taxon>
        <taxon>Pseudomonadati</taxon>
        <taxon>Pseudomonadota</taxon>
        <taxon>Alphaproteobacteria</taxon>
        <taxon>Hyphomicrobiales</taxon>
        <taxon>Stappiaceae</taxon>
        <taxon>Roseibium</taxon>
    </lineage>
</organism>
<dbReference type="EMBL" id="PPCN01000001">
    <property type="protein sequence ID" value="POF34531.1"/>
    <property type="molecule type" value="Genomic_DNA"/>
</dbReference>
<proteinExistence type="inferred from homology"/>
<reference evidence="3 4" key="1">
    <citation type="submission" date="2018-01" db="EMBL/GenBank/DDBJ databases">
        <title>Genomic Encyclopedia of Archaeal and Bacterial Type Strains, Phase II (KMG-II): from individual species to whole genera.</title>
        <authorList>
            <person name="Goeker M."/>
        </authorList>
    </citation>
    <scope>NUCLEOTIDE SEQUENCE [LARGE SCALE GENOMIC DNA]</scope>
    <source>
        <strain evidence="3 4">DSM 17023</strain>
    </source>
</reference>
<dbReference type="OrthoDB" id="5291399at2"/>
<dbReference type="Gene3D" id="3.40.225.10">
    <property type="entry name" value="Class II aldolase/adducin N-terminal domain"/>
    <property type="match status" value="1"/>
</dbReference>
<dbReference type="InterPro" id="IPR036409">
    <property type="entry name" value="Aldolase_II/adducin_N_sf"/>
</dbReference>
<feature type="domain" description="Class II aldolase/adducin N-terminal" evidence="2">
    <location>
        <begin position="17"/>
        <end position="201"/>
    </location>
</feature>
<dbReference type="SUPFAM" id="SSF53639">
    <property type="entry name" value="AraD/HMP-PK domain-like"/>
    <property type="match status" value="1"/>
</dbReference>
<dbReference type="GO" id="GO:0051015">
    <property type="term" value="F:actin filament binding"/>
    <property type="evidence" value="ECO:0007669"/>
    <property type="project" value="TreeGrafter"/>
</dbReference>
<dbReference type="RefSeq" id="WP_103221092.1">
    <property type="nucleotide sequence ID" value="NZ_PPCN01000001.1"/>
</dbReference>
<evidence type="ECO:0000259" key="2">
    <source>
        <dbReference type="SMART" id="SM01007"/>
    </source>
</evidence>
<dbReference type="PANTHER" id="PTHR10672">
    <property type="entry name" value="ADDUCIN"/>
    <property type="match status" value="1"/>
</dbReference>
<name>A0A2S3V3K2_9HYPH</name>
<dbReference type="SMART" id="SM01007">
    <property type="entry name" value="Aldolase_II"/>
    <property type="match status" value="1"/>
</dbReference>
<dbReference type="GO" id="GO:0005856">
    <property type="term" value="C:cytoskeleton"/>
    <property type="evidence" value="ECO:0007669"/>
    <property type="project" value="TreeGrafter"/>
</dbReference>
<dbReference type="InterPro" id="IPR051017">
    <property type="entry name" value="Aldolase-II_Adducin_sf"/>
</dbReference>
<dbReference type="PANTHER" id="PTHR10672:SF39">
    <property type="entry name" value="CLASS II ALDOLASE_ADDUCIN N-TERMINAL DOMAIN-CONTAINING PROTEIN"/>
    <property type="match status" value="1"/>
</dbReference>
<dbReference type="AlphaFoldDB" id="A0A2S3V3K2"/>
<comment type="caution">
    <text evidence="3">The sequence shown here is derived from an EMBL/GenBank/DDBJ whole genome shotgun (WGS) entry which is preliminary data.</text>
</comment>
<sequence length="248" mass="26415">MKSHPSSGGPVAPDTLADLAAASRILAARGVVDGMGHVSLRHPAAPDRFLISRSMAPALVTPDDIVELDLNSEPCDPDAPGSFLERFIHGEIYRARPDVMSVVHSHSASVIPFGLSGPGMRAMYHNAAFLSCDVPVFDIREDFGTTDMLVCDCARGSSLAATLGERSVALMRAHGSVACGPTLRLAVFRAVYTEVNARIQHWTNALASGGDIAALSREEAELADVANTGAATRSWELWRAEVHDQTGW</sequence>
<protein>
    <submittedName>
        <fullName evidence="3">HCOMODA/2-hydroxy-3-carboxy-muconic semialdehyde decarboxylase</fullName>
    </submittedName>
</protein>
<dbReference type="Proteomes" id="UP000236959">
    <property type="component" value="Unassembled WGS sequence"/>
</dbReference>
<dbReference type="Pfam" id="PF00596">
    <property type="entry name" value="Aldolase_II"/>
    <property type="match status" value="1"/>
</dbReference>
<evidence type="ECO:0000313" key="3">
    <source>
        <dbReference type="EMBL" id="POF34531.1"/>
    </source>
</evidence>
<keyword evidence="4" id="KW-1185">Reference proteome</keyword>